<evidence type="ECO:0000256" key="4">
    <source>
        <dbReference type="ARBA" id="ARBA00022989"/>
    </source>
</evidence>
<evidence type="ECO:0000256" key="5">
    <source>
        <dbReference type="ARBA" id="ARBA00023034"/>
    </source>
</evidence>
<dbReference type="Pfam" id="PF03567">
    <property type="entry name" value="Sulfotransfer_2"/>
    <property type="match status" value="1"/>
</dbReference>
<evidence type="ECO:0000256" key="2">
    <source>
        <dbReference type="ARBA" id="ARBA00022679"/>
    </source>
</evidence>
<dbReference type="RefSeq" id="WP_103967586.1">
    <property type="nucleotide sequence ID" value="NZ_FNUX01000037.1"/>
</dbReference>
<keyword evidence="7" id="KW-0325">Glycoprotein</keyword>
<dbReference type="PANTHER" id="PTHR12137:SF54">
    <property type="entry name" value="CARBOHYDRATE SULFOTRANSFERASE"/>
    <property type="match status" value="1"/>
</dbReference>
<accession>A0A1H5Y3L3</accession>
<proteinExistence type="predicted"/>
<evidence type="ECO:0000313" key="9">
    <source>
        <dbReference type="Proteomes" id="UP000236753"/>
    </source>
</evidence>
<keyword evidence="2 8" id="KW-0808">Transferase</keyword>
<dbReference type="SUPFAM" id="SSF52540">
    <property type="entry name" value="P-loop containing nucleoside triphosphate hydrolases"/>
    <property type="match status" value="1"/>
</dbReference>
<sequence>MQGWLKEAYGKIIPFGVRQDIKGYTRRRQYKALRLQISSDGYSLKPYDDLHCIFIHIPKTAGISVCQAFFDCLGGGHLTARTYQVIFGAECYKNYFKFAFVRNPWDRLVSAYVFLKKGGLTEQDKAWAHEYLDKFDSFQDFVMHGLTSSDIYRILHFIPQWEYVVNKNGKVDIDFIGRFETLENDFEILAERLGVSTNLLKINHSLKGDYRNYYNDASAEVVAKLYSRDIELFGYSFDH</sequence>
<keyword evidence="4" id="KW-1133">Transmembrane helix</keyword>
<dbReference type="GO" id="GO:0016051">
    <property type="term" value="P:carbohydrate biosynthetic process"/>
    <property type="evidence" value="ECO:0007669"/>
    <property type="project" value="InterPro"/>
</dbReference>
<dbReference type="OrthoDB" id="288532at2"/>
<dbReference type="InterPro" id="IPR018011">
    <property type="entry name" value="Carb_sulfotrans_8-10"/>
</dbReference>
<dbReference type="InterPro" id="IPR005331">
    <property type="entry name" value="Sulfotransferase"/>
</dbReference>
<reference evidence="8 9" key="1">
    <citation type="submission" date="2016-10" db="EMBL/GenBank/DDBJ databases">
        <authorList>
            <person name="de Groot N.N."/>
        </authorList>
    </citation>
    <scope>NUCLEOTIDE SEQUENCE [LARGE SCALE GENOMIC DNA]</scope>
    <source>
        <strain evidence="8 9">Nm13</strain>
    </source>
</reference>
<evidence type="ECO:0000256" key="7">
    <source>
        <dbReference type="ARBA" id="ARBA00023180"/>
    </source>
</evidence>
<gene>
    <name evidence="8" type="ORF">SAMN05216334_1376</name>
</gene>
<dbReference type="Gene3D" id="3.40.50.300">
    <property type="entry name" value="P-loop containing nucleotide triphosphate hydrolases"/>
    <property type="match status" value="1"/>
</dbReference>
<organism evidence="8 9">
    <name type="scientific">Nitrosomonas ureae</name>
    <dbReference type="NCBI Taxonomy" id="44577"/>
    <lineage>
        <taxon>Bacteria</taxon>
        <taxon>Pseudomonadati</taxon>
        <taxon>Pseudomonadota</taxon>
        <taxon>Betaproteobacteria</taxon>
        <taxon>Nitrosomonadales</taxon>
        <taxon>Nitrosomonadaceae</taxon>
        <taxon>Nitrosomonas</taxon>
    </lineage>
</organism>
<protein>
    <submittedName>
        <fullName evidence="8">Sulfotransferase family protein</fullName>
    </submittedName>
</protein>
<dbReference type="EMBL" id="FNUX01000037">
    <property type="protein sequence ID" value="SEG18581.1"/>
    <property type="molecule type" value="Genomic_DNA"/>
</dbReference>
<evidence type="ECO:0000256" key="3">
    <source>
        <dbReference type="ARBA" id="ARBA00022692"/>
    </source>
</evidence>
<keyword evidence="5" id="KW-0333">Golgi apparatus</keyword>
<dbReference type="Proteomes" id="UP000236753">
    <property type="component" value="Unassembled WGS sequence"/>
</dbReference>
<dbReference type="PANTHER" id="PTHR12137">
    <property type="entry name" value="CARBOHYDRATE SULFOTRANSFERASE"/>
    <property type="match status" value="1"/>
</dbReference>
<dbReference type="InterPro" id="IPR027417">
    <property type="entry name" value="P-loop_NTPase"/>
</dbReference>
<name>A0A1H5Y3L3_9PROT</name>
<keyword evidence="3" id="KW-0812">Transmembrane</keyword>
<evidence type="ECO:0000256" key="6">
    <source>
        <dbReference type="ARBA" id="ARBA00023136"/>
    </source>
</evidence>
<dbReference type="GO" id="GO:0008146">
    <property type="term" value="F:sulfotransferase activity"/>
    <property type="evidence" value="ECO:0007669"/>
    <property type="project" value="InterPro"/>
</dbReference>
<comment type="subcellular location">
    <subcellularLocation>
        <location evidence="1">Golgi apparatus membrane</location>
        <topology evidence="1">Single-pass type II membrane protein</topology>
    </subcellularLocation>
</comment>
<dbReference type="GO" id="GO:0016020">
    <property type="term" value="C:membrane"/>
    <property type="evidence" value="ECO:0007669"/>
    <property type="project" value="InterPro"/>
</dbReference>
<keyword evidence="6" id="KW-0472">Membrane</keyword>
<dbReference type="AlphaFoldDB" id="A0A1H5Y3L3"/>
<evidence type="ECO:0000313" key="8">
    <source>
        <dbReference type="EMBL" id="SEG18581.1"/>
    </source>
</evidence>
<evidence type="ECO:0000256" key="1">
    <source>
        <dbReference type="ARBA" id="ARBA00004323"/>
    </source>
</evidence>